<dbReference type="Pfam" id="PF13661">
    <property type="entry name" value="2OG-FeII_Oxy_4"/>
    <property type="match status" value="1"/>
</dbReference>
<dbReference type="Gene3D" id="2.60.120.620">
    <property type="entry name" value="q2cbj1_9rhob like domain"/>
    <property type="match status" value="1"/>
</dbReference>
<proteinExistence type="predicted"/>
<dbReference type="GO" id="GO:0006449">
    <property type="term" value="P:regulation of translational termination"/>
    <property type="evidence" value="ECO:0007669"/>
    <property type="project" value="TreeGrafter"/>
</dbReference>
<dbReference type="AlphaFoldDB" id="A0A858R7P5"/>
<organism evidence="2 3">
    <name type="scientific">Aerophototrophica crusticola</name>
    <dbReference type="NCBI Taxonomy" id="1709002"/>
    <lineage>
        <taxon>Bacteria</taxon>
        <taxon>Pseudomonadati</taxon>
        <taxon>Pseudomonadota</taxon>
        <taxon>Alphaproteobacteria</taxon>
        <taxon>Rhodospirillales</taxon>
        <taxon>Rhodospirillaceae</taxon>
        <taxon>Aerophototrophica</taxon>
    </lineage>
</organism>
<evidence type="ECO:0000313" key="3">
    <source>
        <dbReference type="Proteomes" id="UP000501891"/>
    </source>
</evidence>
<dbReference type="InterPro" id="IPR039558">
    <property type="entry name" value="TPA1/OFD1_N"/>
</dbReference>
<dbReference type="GO" id="GO:0031543">
    <property type="term" value="F:peptidyl-proline dioxygenase activity"/>
    <property type="evidence" value="ECO:0007669"/>
    <property type="project" value="TreeGrafter"/>
</dbReference>
<keyword evidence="3" id="KW-1185">Reference proteome</keyword>
<dbReference type="PANTHER" id="PTHR12117">
    <property type="entry name" value="HISTONE ACETYLTRANSFERASE COMPLEX"/>
    <property type="match status" value="1"/>
</dbReference>
<dbReference type="PANTHER" id="PTHR12117:SF0">
    <property type="entry name" value="PROLYL 3-HYDROXYLASE OGFOD1"/>
    <property type="match status" value="1"/>
</dbReference>
<accession>A0A858R7P5</accession>
<dbReference type="GO" id="GO:0005737">
    <property type="term" value="C:cytoplasm"/>
    <property type="evidence" value="ECO:0007669"/>
    <property type="project" value="TreeGrafter"/>
</dbReference>
<feature type="domain" description="Prolyl 3,4-dihydroxylase TPA1/OFD1 N-terminal" evidence="1">
    <location>
        <begin position="152"/>
        <end position="244"/>
    </location>
</feature>
<gene>
    <name evidence="2" type="ORF">HHL28_10155</name>
</gene>
<dbReference type="InterPro" id="IPR051842">
    <property type="entry name" value="uS12_prolyl_hydroxylase"/>
</dbReference>
<protein>
    <submittedName>
        <fullName evidence="2">2OG-Fe(II) oxygenase</fullName>
    </submittedName>
</protein>
<name>A0A858R7P5_9PROT</name>
<evidence type="ECO:0000313" key="2">
    <source>
        <dbReference type="EMBL" id="QJE73407.1"/>
    </source>
</evidence>
<reference evidence="2" key="1">
    <citation type="submission" date="2020-04" db="EMBL/GenBank/DDBJ databases">
        <title>A desert anoxygenic phototrophic bacterium fixes CO2 using RubisCO under aerobic conditions.</title>
        <authorList>
            <person name="Tang K."/>
        </authorList>
    </citation>
    <scope>NUCLEOTIDE SEQUENCE [LARGE SCALE GENOMIC DNA]</scope>
    <source>
        <strain evidence="2">MIMtkB3</strain>
    </source>
</reference>
<dbReference type="EMBL" id="CP051775">
    <property type="protein sequence ID" value="QJE73407.1"/>
    <property type="molecule type" value="Genomic_DNA"/>
</dbReference>
<evidence type="ECO:0000259" key="1">
    <source>
        <dbReference type="Pfam" id="PF13661"/>
    </source>
</evidence>
<dbReference type="KEGG" id="acru:HHL28_10155"/>
<sequence>MTAEPPIRLHPDLERPEARAAIAERLRQHGRAHIPGILDPAAAQRLHRCLVSEVPWNVIFNEGDKVHALAPQQYAALTPDKQAWLANLIRTSARQGFQYIYCNYPVWDLYQRDPNQPLYVFRLLEFLNSEPFLDFVREISGVPTIAMADSQATLFKPHHFLTGHTDLGTSAQKRKLAYVLNLTPEWRTEWGGILEFTDPAGNVLEGFIPSFNALNLFHVPTPHHVSYVTPFAGAGRYSMTGWLRER</sequence>
<dbReference type="Proteomes" id="UP000501891">
    <property type="component" value="Chromosome"/>
</dbReference>